<dbReference type="EMBL" id="JAOPKA010000004">
    <property type="protein sequence ID" value="MCU4741609.1"/>
    <property type="molecule type" value="Genomic_DNA"/>
</dbReference>
<reference evidence="1 3" key="1">
    <citation type="submission" date="2022-09" db="EMBL/GenBank/DDBJ databases">
        <title>Enrichment on poylsaccharides allowed isolation of novel metabolic and taxonomic groups of Haloarchaea.</title>
        <authorList>
            <person name="Sorokin D.Y."/>
            <person name="Elcheninov A.G."/>
            <person name="Khizhniak T.V."/>
            <person name="Kolganova T.V."/>
            <person name="Kublanov I.V."/>
        </authorList>
    </citation>
    <scope>NUCLEOTIDE SEQUENCE</scope>
    <source>
        <strain evidence="2 3">AArc-m2/3/4</strain>
        <strain evidence="1">AArc-xg1-1</strain>
    </source>
</reference>
<dbReference type="AlphaFoldDB" id="A0AAP2YXZ8"/>
<organism evidence="1 4">
    <name type="scientific">Natronoglomus mannanivorans</name>
    <dbReference type="NCBI Taxonomy" id="2979990"/>
    <lineage>
        <taxon>Archaea</taxon>
        <taxon>Methanobacteriati</taxon>
        <taxon>Methanobacteriota</taxon>
        <taxon>Stenosarchaea group</taxon>
        <taxon>Halobacteria</taxon>
        <taxon>Halobacteriales</taxon>
        <taxon>Natrialbaceae</taxon>
        <taxon>Natronoglomus</taxon>
    </lineage>
</organism>
<dbReference type="Proteomes" id="UP001320972">
    <property type="component" value="Unassembled WGS sequence"/>
</dbReference>
<sequence length="42" mass="4605">MMGIILTMGEILLLLVLGGLMGLYVLPHLVAAGRTWWPRLGQ</sequence>
<name>A0AAP2YXZ8_9EURY</name>
<dbReference type="RefSeq" id="WP_338003444.1">
    <property type="nucleotide sequence ID" value="NZ_JAOPKA010000004.1"/>
</dbReference>
<evidence type="ECO:0000313" key="3">
    <source>
        <dbReference type="Proteomes" id="UP001320972"/>
    </source>
</evidence>
<keyword evidence="3" id="KW-1185">Reference proteome</keyword>
<dbReference type="EMBL" id="JAOPKB010000018">
    <property type="protein sequence ID" value="MCU4975414.1"/>
    <property type="molecule type" value="Genomic_DNA"/>
</dbReference>
<accession>A0AAP2YXZ8</accession>
<comment type="caution">
    <text evidence="1">The sequence shown here is derived from an EMBL/GenBank/DDBJ whole genome shotgun (WGS) entry which is preliminary data.</text>
</comment>
<evidence type="ECO:0000313" key="1">
    <source>
        <dbReference type="EMBL" id="MCU4741609.1"/>
    </source>
</evidence>
<gene>
    <name evidence="2" type="ORF">OB955_22235</name>
    <name evidence="1" type="ORF">OB960_09360</name>
</gene>
<dbReference type="Proteomes" id="UP001321018">
    <property type="component" value="Unassembled WGS sequence"/>
</dbReference>
<evidence type="ECO:0000313" key="4">
    <source>
        <dbReference type="Proteomes" id="UP001321018"/>
    </source>
</evidence>
<evidence type="ECO:0000313" key="2">
    <source>
        <dbReference type="EMBL" id="MCU4975414.1"/>
    </source>
</evidence>
<proteinExistence type="predicted"/>
<protein>
    <submittedName>
        <fullName evidence="1">Uncharacterized protein</fullName>
    </submittedName>
</protein>